<dbReference type="Gene3D" id="3.30.2010.30">
    <property type="match status" value="1"/>
</dbReference>
<feature type="active site" description="Proton donor" evidence="9">
    <location>
        <position position="399"/>
    </location>
</feature>
<dbReference type="GO" id="GO:0008270">
    <property type="term" value="F:zinc ion binding"/>
    <property type="evidence" value="ECO:0007669"/>
    <property type="project" value="InterPro"/>
</dbReference>
<dbReference type="InterPro" id="IPR015211">
    <property type="entry name" value="Peptidase_M1_C"/>
</dbReference>
<evidence type="ECO:0000256" key="9">
    <source>
        <dbReference type="PIRSR" id="PIRSR634015-1"/>
    </source>
</evidence>
<dbReference type="GO" id="GO:0006508">
    <property type="term" value="P:proteolysis"/>
    <property type="evidence" value="ECO:0007669"/>
    <property type="project" value="UniProtKB-KW"/>
</dbReference>
<dbReference type="EMBL" id="PJQD01000014">
    <property type="protein sequence ID" value="POY75467.1"/>
    <property type="molecule type" value="Genomic_DNA"/>
</dbReference>
<reference evidence="13 14" key="1">
    <citation type="journal article" date="2018" name="Front. Microbiol.">
        <title>Prospects for Fungal Bioremediation of Acidic Radioactive Waste Sites: Characterization and Genome Sequence of Rhodotorula taiwanensis MD1149.</title>
        <authorList>
            <person name="Tkavc R."/>
            <person name="Matrosova V.Y."/>
            <person name="Grichenko O.E."/>
            <person name="Gostincar C."/>
            <person name="Volpe R.P."/>
            <person name="Klimenkova P."/>
            <person name="Gaidamakova E.K."/>
            <person name="Zhou C.E."/>
            <person name="Stewart B.J."/>
            <person name="Lyman M.G."/>
            <person name="Malfatti S.A."/>
            <person name="Rubinfeld B."/>
            <person name="Courtot M."/>
            <person name="Singh J."/>
            <person name="Dalgard C.L."/>
            <person name="Hamilton T."/>
            <person name="Frey K.G."/>
            <person name="Gunde-Cimerman N."/>
            <person name="Dugan L."/>
            <person name="Daly M.J."/>
        </authorList>
    </citation>
    <scope>NUCLEOTIDE SEQUENCE [LARGE SCALE GENOMIC DNA]</scope>
    <source>
        <strain evidence="13 14">MD1149</strain>
    </source>
</reference>
<dbReference type="GO" id="GO:0004177">
    <property type="term" value="F:aminopeptidase activity"/>
    <property type="evidence" value="ECO:0007669"/>
    <property type="project" value="TreeGrafter"/>
</dbReference>
<accession>A0A2S5BFC6</accession>
<dbReference type="CDD" id="cd09599">
    <property type="entry name" value="M1_LTA4H"/>
    <property type="match status" value="1"/>
</dbReference>
<dbReference type="Gene3D" id="2.60.40.1730">
    <property type="entry name" value="tricorn interacting facor f3 domain"/>
    <property type="match status" value="1"/>
</dbReference>
<feature type="binding site" evidence="10">
    <location>
        <begin position="279"/>
        <end position="284"/>
    </location>
    <ligand>
        <name>a peptide</name>
        <dbReference type="ChEBI" id="CHEBI:60466"/>
    </ligand>
</feature>
<feature type="binding site" evidence="10">
    <location>
        <begin position="586"/>
        <end position="588"/>
    </location>
    <ligand>
        <name>a peptide</name>
        <dbReference type="ChEBI" id="CHEBI:60466"/>
    </ligand>
</feature>
<dbReference type="InterPro" id="IPR027268">
    <property type="entry name" value="Peptidase_M4/M1_CTD_sf"/>
</dbReference>
<evidence type="ECO:0000259" key="12">
    <source>
        <dbReference type="SMART" id="SM01263"/>
    </source>
</evidence>
<keyword evidence="3" id="KW-0963">Cytoplasm</keyword>
<dbReference type="GO" id="GO:0004301">
    <property type="term" value="F:epoxide hydrolase activity"/>
    <property type="evidence" value="ECO:0007669"/>
    <property type="project" value="TreeGrafter"/>
</dbReference>
<evidence type="ECO:0000313" key="14">
    <source>
        <dbReference type="Proteomes" id="UP000237144"/>
    </source>
</evidence>
<evidence type="ECO:0000256" key="11">
    <source>
        <dbReference type="PIRSR" id="PIRSR634015-3"/>
    </source>
</evidence>
<dbReference type="InterPro" id="IPR045357">
    <property type="entry name" value="Aminopeptidase_N-like_N"/>
</dbReference>
<keyword evidence="8" id="KW-0482">Metalloprotease</keyword>
<comment type="similarity">
    <text evidence="2">Belongs to the peptidase M1 family.</text>
</comment>
<keyword evidence="4" id="KW-0645">Protease</keyword>
<feature type="binding site" evidence="11">
    <location>
        <position position="331"/>
    </location>
    <ligand>
        <name>Zn(2+)</name>
        <dbReference type="ChEBI" id="CHEBI:29105"/>
        <note>catalytic</note>
    </ligand>
</feature>
<dbReference type="FunFam" id="3.30.2010.30:FF:000001">
    <property type="entry name" value="Leukotriene A(4) hydrolase"/>
    <property type="match status" value="1"/>
</dbReference>
<keyword evidence="5 11" id="KW-0479">Metal-binding</keyword>
<dbReference type="GO" id="GO:0004463">
    <property type="term" value="F:leukotriene-A4 hydrolase activity"/>
    <property type="evidence" value="ECO:0007669"/>
    <property type="project" value="UniProtKB-EC"/>
</dbReference>
<dbReference type="STRING" id="741276.A0A2S5BFC6"/>
<dbReference type="Gene3D" id="1.25.40.320">
    <property type="entry name" value="Peptidase M1, leukotriene A4 hydrolase/aminopeptidase C-terminal domain"/>
    <property type="match status" value="1"/>
</dbReference>
<evidence type="ECO:0000256" key="3">
    <source>
        <dbReference type="ARBA" id="ARBA00022490"/>
    </source>
</evidence>
<evidence type="ECO:0000256" key="10">
    <source>
        <dbReference type="PIRSR" id="PIRSR634015-2"/>
    </source>
</evidence>
<dbReference type="InterPro" id="IPR042097">
    <property type="entry name" value="Aminopeptidase_N-like_N_sf"/>
</dbReference>
<dbReference type="Pfam" id="PF01433">
    <property type="entry name" value="Peptidase_M1"/>
    <property type="match status" value="1"/>
</dbReference>
<dbReference type="PRINTS" id="PR00756">
    <property type="entry name" value="ALADIPTASE"/>
</dbReference>
<dbReference type="Proteomes" id="UP000237144">
    <property type="component" value="Unassembled WGS sequence"/>
</dbReference>
<dbReference type="Pfam" id="PF09127">
    <property type="entry name" value="Leuk-A4-hydro_C"/>
    <property type="match status" value="1"/>
</dbReference>
<dbReference type="SMART" id="SM01263">
    <property type="entry name" value="Leuk-A4-hydro_C"/>
    <property type="match status" value="1"/>
</dbReference>
<organism evidence="13 14">
    <name type="scientific">Rhodotorula taiwanensis</name>
    <dbReference type="NCBI Taxonomy" id="741276"/>
    <lineage>
        <taxon>Eukaryota</taxon>
        <taxon>Fungi</taxon>
        <taxon>Dikarya</taxon>
        <taxon>Basidiomycota</taxon>
        <taxon>Pucciniomycotina</taxon>
        <taxon>Microbotryomycetes</taxon>
        <taxon>Sporidiobolales</taxon>
        <taxon>Sporidiobolaceae</taxon>
        <taxon>Rhodotorula</taxon>
    </lineage>
</organism>
<dbReference type="InterPro" id="IPR049980">
    <property type="entry name" value="LTA4H_cat"/>
</dbReference>
<dbReference type="FunFam" id="2.60.40.1730:FF:000004">
    <property type="entry name" value="Leukotriene A(4) hydrolase"/>
    <property type="match status" value="1"/>
</dbReference>
<keyword evidence="14" id="KW-1185">Reference proteome</keyword>
<evidence type="ECO:0000256" key="6">
    <source>
        <dbReference type="ARBA" id="ARBA00022801"/>
    </source>
</evidence>
<evidence type="ECO:0000256" key="4">
    <source>
        <dbReference type="ARBA" id="ARBA00022670"/>
    </source>
</evidence>
<evidence type="ECO:0000313" key="13">
    <source>
        <dbReference type="EMBL" id="POY75467.1"/>
    </source>
</evidence>
<protein>
    <submittedName>
        <fullName evidence="13">Putative Leukotriene-A(4) hydrolase</fullName>
        <ecNumber evidence="13">3.3.2.6</ecNumber>
    </submittedName>
</protein>
<dbReference type="InterPro" id="IPR016024">
    <property type="entry name" value="ARM-type_fold"/>
</dbReference>
<evidence type="ECO:0000256" key="2">
    <source>
        <dbReference type="ARBA" id="ARBA00010136"/>
    </source>
</evidence>
<dbReference type="Gene3D" id="1.10.390.10">
    <property type="entry name" value="Neutral Protease Domain 2"/>
    <property type="match status" value="1"/>
</dbReference>
<feature type="binding site" evidence="10">
    <location>
        <begin position="144"/>
        <end position="146"/>
    </location>
    <ligand>
        <name>a peptide</name>
        <dbReference type="ChEBI" id="CHEBI:60466"/>
    </ligand>
</feature>
<dbReference type="PANTHER" id="PTHR45726">
    <property type="entry name" value="LEUKOTRIENE A-4 HYDROLASE"/>
    <property type="match status" value="1"/>
</dbReference>
<keyword evidence="6 13" id="KW-0378">Hydrolase</keyword>
<evidence type="ECO:0000256" key="8">
    <source>
        <dbReference type="ARBA" id="ARBA00023049"/>
    </source>
</evidence>
<evidence type="ECO:0000256" key="7">
    <source>
        <dbReference type="ARBA" id="ARBA00022833"/>
    </source>
</evidence>
<dbReference type="InterPro" id="IPR034015">
    <property type="entry name" value="M1_LTA4H"/>
</dbReference>
<dbReference type="GO" id="GO:0008237">
    <property type="term" value="F:metallopeptidase activity"/>
    <property type="evidence" value="ECO:0007669"/>
    <property type="project" value="UniProtKB-KW"/>
</dbReference>
<keyword evidence="7 11" id="KW-0862">Zinc</keyword>
<dbReference type="InterPro" id="IPR014782">
    <property type="entry name" value="Peptidase_M1_dom"/>
</dbReference>
<dbReference type="Pfam" id="PF17900">
    <property type="entry name" value="Peptidase_M1_N"/>
    <property type="match status" value="1"/>
</dbReference>
<dbReference type="EC" id="3.3.2.6" evidence="13"/>
<evidence type="ECO:0000256" key="1">
    <source>
        <dbReference type="ARBA" id="ARBA00004496"/>
    </source>
</evidence>
<dbReference type="SUPFAM" id="SSF55486">
    <property type="entry name" value="Metalloproteases ('zincins'), catalytic domain"/>
    <property type="match status" value="1"/>
</dbReference>
<dbReference type="AlphaFoldDB" id="A0A2S5BFC6"/>
<feature type="binding site" evidence="11">
    <location>
        <position position="308"/>
    </location>
    <ligand>
        <name>Zn(2+)</name>
        <dbReference type="ChEBI" id="CHEBI:29105"/>
        <note>catalytic</note>
    </ligand>
</feature>
<dbReference type="OrthoDB" id="79562at2759"/>
<proteinExistence type="inferred from homology"/>
<feature type="domain" description="Peptidase M1 leukotriene A4 hydrolase/aminopeptidase C-terminal" evidence="12">
    <location>
        <begin position="484"/>
        <end position="629"/>
    </location>
</feature>
<dbReference type="InterPro" id="IPR038502">
    <property type="entry name" value="M1_LTA-4_hydro/amino_C_sf"/>
</dbReference>
<evidence type="ECO:0000256" key="5">
    <source>
        <dbReference type="ARBA" id="ARBA00022723"/>
    </source>
</evidence>
<feature type="binding site" evidence="11">
    <location>
        <position position="312"/>
    </location>
    <ligand>
        <name>Zn(2+)</name>
        <dbReference type="ChEBI" id="CHEBI:29105"/>
        <note>catalytic</note>
    </ligand>
</feature>
<gene>
    <name evidence="13" type="ORF">BMF94_1369</name>
</gene>
<dbReference type="GO" id="GO:0005829">
    <property type="term" value="C:cytosol"/>
    <property type="evidence" value="ECO:0007669"/>
    <property type="project" value="TreeGrafter"/>
</dbReference>
<sequence>MTTIPSPIDQATQSNYLDVRSTHIELDWTVDWSQRIIRGTATHSVIANKDNVDKVILDTSYLVVKKCSLASPDGRHHQDLDFALAPKRHPVLGSALTISLPHALSRGDSTRVSIEYATTDECTALGWLDANQTDSKRYPFVYSQCQAIHCRSLIPVMDTPAVKATYHARVRSTLPILLSARRTSPDLDSGVPEIDGTEHTYEWDQPIAIPSYLIAIAGGELEFRPLGDRTGIWAEPGVVDKCADEFRSDAERMVQTAEQLCGPYRWGRYDALVLPSSFPYGGMENPNMTFLTPALIVGDKSQVDVIAHEASHSWHGNDVSVSGWSSFWLNEGWTTYTERLVALKLHGPATRDFEYIQGNKAMTDDLKRFDRDGMRKAQRLHIPYEFGEDPDEFYSSVAYDKGANFLYYLEKLVGGLDVFNPYQQQFIRDFVGQSVTTEQWEKHFWAYWSQFPEKERVLREQVDWDAWLNGEGLELPVKMEYDTTLADRAYSLASSWDSARSLSRSELAKKFSKADLAGFSSNQIVLFLETLGTQKTYDKAVVEAVEEAYRFNENANPEIKLRWFLFSLKAGLYAPEAAHWIRNQGRMKYCRPTYRAIYQVDPDLARQTFREYGVGFLHPIARRLIAQELGLDGKKDKQ</sequence>
<dbReference type="SUPFAM" id="SSF48371">
    <property type="entry name" value="ARM repeat"/>
    <property type="match status" value="1"/>
</dbReference>
<dbReference type="PANTHER" id="PTHR45726:SF3">
    <property type="entry name" value="LEUKOTRIENE A-4 HYDROLASE"/>
    <property type="match status" value="1"/>
</dbReference>
<feature type="active site" description="Proton acceptor" evidence="9">
    <location>
        <position position="309"/>
    </location>
</feature>
<dbReference type="SUPFAM" id="SSF63737">
    <property type="entry name" value="Leukotriene A4 hydrolase N-terminal domain"/>
    <property type="match status" value="1"/>
</dbReference>
<dbReference type="InterPro" id="IPR001930">
    <property type="entry name" value="Peptidase_M1"/>
</dbReference>
<comment type="subcellular location">
    <subcellularLocation>
        <location evidence="1">Cytoplasm</location>
    </subcellularLocation>
</comment>
<comment type="caution">
    <text evidence="13">The sequence shown here is derived from an EMBL/GenBank/DDBJ whole genome shotgun (WGS) entry which is preliminary data.</text>
</comment>
<comment type="cofactor">
    <cofactor evidence="11">
        <name>Zn(2+)</name>
        <dbReference type="ChEBI" id="CHEBI:29105"/>
    </cofactor>
    <text evidence="11">Binds 1 zinc ion per subunit.</text>
</comment>
<name>A0A2S5BFC6_9BASI</name>